<protein>
    <submittedName>
        <fullName evidence="1">Uncharacterized protein</fullName>
    </submittedName>
</protein>
<dbReference type="EMBL" id="JAAZNL010000013">
    <property type="protein sequence ID" value="NMB69823.1"/>
    <property type="molecule type" value="Genomic_DNA"/>
</dbReference>
<accession>A0A7X9DJY8</accession>
<gene>
    <name evidence="1" type="ORF">GYA27_01295</name>
</gene>
<name>A0A7X9DJY8_UNCKA</name>
<dbReference type="AlphaFoldDB" id="A0A7X9DJY8"/>
<organism evidence="1 2">
    <name type="scientific">candidate division WWE3 bacterium</name>
    <dbReference type="NCBI Taxonomy" id="2053526"/>
    <lineage>
        <taxon>Bacteria</taxon>
        <taxon>Katanobacteria</taxon>
    </lineage>
</organism>
<comment type="caution">
    <text evidence="1">The sequence shown here is derived from an EMBL/GenBank/DDBJ whole genome shotgun (WGS) entry which is preliminary data.</text>
</comment>
<evidence type="ECO:0000313" key="2">
    <source>
        <dbReference type="Proteomes" id="UP000526033"/>
    </source>
</evidence>
<proteinExistence type="predicted"/>
<evidence type="ECO:0000313" key="1">
    <source>
        <dbReference type="EMBL" id="NMB69823.1"/>
    </source>
</evidence>
<dbReference type="Proteomes" id="UP000526033">
    <property type="component" value="Unassembled WGS sequence"/>
</dbReference>
<reference evidence="1 2" key="1">
    <citation type="journal article" date="2020" name="Biotechnol. Biofuels">
        <title>New insights from the biogas microbiome by comprehensive genome-resolved metagenomics of nearly 1600 species originating from multiple anaerobic digesters.</title>
        <authorList>
            <person name="Campanaro S."/>
            <person name="Treu L."/>
            <person name="Rodriguez-R L.M."/>
            <person name="Kovalovszki A."/>
            <person name="Ziels R.M."/>
            <person name="Maus I."/>
            <person name="Zhu X."/>
            <person name="Kougias P.G."/>
            <person name="Basile A."/>
            <person name="Luo G."/>
            <person name="Schluter A."/>
            <person name="Konstantinidis K.T."/>
            <person name="Angelidaki I."/>
        </authorList>
    </citation>
    <scope>NUCLEOTIDE SEQUENCE [LARGE SCALE GENOMIC DNA]</scope>
    <source>
        <strain evidence="1">AS27yjCOA_165</strain>
    </source>
</reference>
<sequence length="86" mass="10005">MTIENKRQLADAILKNLDVVKFFYDGEDGKYPATFKNFLDCLECREAKGWEDFIKGVKNYVYIDIDDDTIIVAKKNKNKKGVKKHV</sequence>